<dbReference type="EMBL" id="KN822196">
    <property type="protein sequence ID" value="KIM52890.1"/>
    <property type="molecule type" value="Genomic_DNA"/>
</dbReference>
<accession>A0A0C3CWD9</accession>
<evidence type="ECO:0000313" key="3">
    <source>
        <dbReference type="Proteomes" id="UP000053989"/>
    </source>
</evidence>
<dbReference type="InParanoid" id="A0A0C3CWD9"/>
<sequence>MSRSASGPPWSYIANSLLHAPSVLLGPTHLDRVLASKTQRGSGENTRRQREDGNDRPLQTLSSLRQPMQPATISMPIGPLPTARLPHHSQSATAEISVYRHHVFEFTLSRRILSLLVLAPLFCLTSFCPEQ</sequence>
<evidence type="ECO:0000256" key="1">
    <source>
        <dbReference type="SAM" id="MobiDB-lite"/>
    </source>
</evidence>
<protein>
    <submittedName>
        <fullName evidence="2">Uncharacterized protein</fullName>
    </submittedName>
</protein>
<dbReference type="Proteomes" id="UP000053989">
    <property type="component" value="Unassembled WGS sequence"/>
</dbReference>
<gene>
    <name evidence="2" type="ORF">SCLCIDRAFT_482954</name>
</gene>
<reference evidence="3" key="2">
    <citation type="submission" date="2015-01" db="EMBL/GenBank/DDBJ databases">
        <title>Evolutionary Origins and Diversification of the Mycorrhizal Mutualists.</title>
        <authorList>
            <consortium name="DOE Joint Genome Institute"/>
            <consortium name="Mycorrhizal Genomics Consortium"/>
            <person name="Kohler A."/>
            <person name="Kuo A."/>
            <person name="Nagy L.G."/>
            <person name="Floudas D."/>
            <person name="Copeland A."/>
            <person name="Barry K.W."/>
            <person name="Cichocki N."/>
            <person name="Veneault-Fourrey C."/>
            <person name="LaButti K."/>
            <person name="Lindquist E.A."/>
            <person name="Lipzen A."/>
            <person name="Lundell T."/>
            <person name="Morin E."/>
            <person name="Murat C."/>
            <person name="Riley R."/>
            <person name="Ohm R."/>
            <person name="Sun H."/>
            <person name="Tunlid A."/>
            <person name="Henrissat B."/>
            <person name="Grigoriev I.V."/>
            <person name="Hibbett D.S."/>
            <person name="Martin F."/>
        </authorList>
    </citation>
    <scope>NUCLEOTIDE SEQUENCE [LARGE SCALE GENOMIC DNA]</scope>
    <source>
        <strain evidence="3">Foug A</strain>
    </source>
</reference>
<dbReference type="AlphaFoldDB" id="A0A0C3CWD9"/>
<feature type="compositionally biased region" description="Polar residues" evidence="1">
    <location>
        <begin position="57"/>
        <end position="72"/>
    </location>
</feature>
<reference evidence="2 3" key="1">
    <citation type="submission" date="2014-04" db="EMBL/GenBank/DDBJ databases">
        <authorList>
            <consortium name="DOE Joint Genome Institute"/>
            <person name="Kuo A."/>
            <person name="Kohler A."/>
            <person name="Nagy L.G."/>
            <person name="Floudas D."/>
            <person name="Copeland A."/>
            <person name="Barry K.W."/>
            <person name="Cichocki N."/>
            <person name="Veneault-Fourrey C."/>
            <person name="LaButti K."/>
            <person name="Lindquist E.A."/>
            <person name="Lipzen A."/>
            <person name="Lundell T."/>
            <person name="Morin E."/>
            <person name="Murat C."/>
            <person name="Sun H."/>
            <person name="Tunlid A."/>
            <person name="Henrissat B."/>
            <person name="Grigoriev I.V."/>
            <person name="Hibbett D.S."/>
            <person name="Martin F."/>
            <person name="Nordberg H.P."/>
            <person name="Cantor M.N."/>
            <person name="Hua S.X."/>
        </authorList>
    </citation>
    <scope>NUCLEOTIDE SEQUENCE [LARGE SCALE GENOMIC DNA]</scope>
    <source>
        <strain evidence="2 3">Foug A</strain>
    </source>
</reference>
<evidence type="ECO:0000313" key="2">
    <source>
        <dbReference type="EMBL" id="KIM52890.1"/>
    </source>
</evidence>
<proteinExistence type="predicted"/>
<name>A0A0C3CWD9_9AGAM</name>
<feature type="compositionally biased region" description="Basic and acidic residues" evidence="1">
    <location>
        <begin position="45"/>
        <end position="55"/>
    </location>
</feature>
<feature type="region of interest" description="Disordered" evidence="1">
    <location>
        <begin position="34"/>
        <end position="86"/>
    </location>
</feature>
<keyword evidence="3" id="KW-1185">Reference proteome</keyword>
<organism evidence="2 3">
    <name type="scientific">Scleroderma citrinum Foug A</name>
    <dbReference type="NCBI Taxonomy" id="1036808"/>
    <lineage>
        <taxon>Eukaryota</taxon>
        <taxon>Fungi</taxon>
        <taxon>Dikarya</taxon>
        <taxon>Basidiomycota</taxon>
        <taxon>Agaricomycotina</taxon>
        <taxon>Agaricomycetes</taxon>
        <taxon>Agaricomycetidae</taxon>
        <taxon>Boletales</taxon>
        <taxon>Sclerodermatineae</taxon>
        <taxon>Sclerodermataceae</taxon>
        <taxon>Scleroderma</taxon>
    </lineage>
</organism>
<dbReference type="HOGENOM" id="CLU_1928819_0_0_1"/>